<dbReference type="PANTHER" id="PTHR37813">
    <property type="entry name" value="FELS-2 PROPHAGE PROTEIN"/>
    <property type="match status" value="1"/>
</dbReference>
<name>A0A8T9T5N9_9BACT</name>
<feature type="transmembrane region" description="Helical" evidence="3">
    <location>
        <begin position="518"/>
        <end position="543"/>
    </location>
</feature>
<evidence type="ECO:0000256" key="1">
    <source>
        <dbReference type="ARBA" id="ARBA00022612"/>
    </source>
</evidence>
<dbReference type="AlphaFoldDB" id="A0A8T9T5N9"/>
<keyword evidence="3" id="KW-1133">Transmembrane helix</keyword>
<evidence type="ECO:0000259" key="4">
    <source>
        <dbReference type="Pfam" id="PF10145"/>
    </source>
</evidence>
<gene>
    <name evidence="5" type="ORF">MUN82_08690</name>
</gene>
<keyword evidence="6" id="KW-1185">Reference proteome</keyword>
<reference evidence="5 6" key="1">
    <citation type="submission" date="2022-04" db="EMBL/GenBank/DDBJ databases">
        <title>Hymenobacter sp. isolated from the air.</title>
        <authorList>
            <person name="Won M."/>
            <person name="Lee C.-M."/>
            <person name="Woen H.-Y."/>
            <person name="Kwon S.-W."/>
        </authorList>
    </citation>
    <scope>NUCLEOTIDE SEQUENCE [LARGE SCALE GENOMIC DNA]</scope>
    <source>
        <strain evidence="6">5413 J-13</strain>
    </source>
</reference>
<dbReference type="Gene3D" id="1.20.1170.10">
    <property type="match status" value="1"/>
</dbReference>
<evidence type="ECO:0000313" key="5">
    <source>
        <dbReference type="EMBL" id="UOR07159.1"/>
    </source>
</evidence>
<protein>
    <submittedName>
        <fullName evidence="5">Phage tail tape measure protein</fullName>
    </submittedName>
</protein>
<feature type="transmembrane region" description="Helical" evidence="3">
    <location>
        <begin position="555"/>
        <end position="583"/>
    </location>
</feature>
<keyword evidence="2" id="KW-0175">Coiled coil</keyword>
<keyword evidence="1" id="KW-1188">Viral release from host cell</keyword>
<sequence>MDLGALNVAIGADLSGLESGLNVAATRVQSFASTANKAATDAAGSLSGVGTAAATIGSRVAGGLNEADKAMGRYIDAQGKMRDANGRWVSSSTLAAEAAKNVGGAAATAGNGFKGLAAGAGNAADTINGKLIAAFKAGDAAAKGLKDGVGRLGDGLKDVGQAASIGISAPITLAFGLAGKAAVDFESAFAGVKKTLDTTGLSAAQTESEYARLSAGIRQLATEIPAAATEIAKVAEAAGQLGIKRENVLDFTKTMIDLGNSTNLSSDQAATALARLANITQLPQTQFSNLGSAVVALGNNFATTESEIVEIAGRLAGAGKQINLTEADILAFGTALSSLGINAEAGGTALSTVFKRIQLAVENGGSDLNKFAKVAGVSADAFAKSFRTNAAGAIVDFTEGLGRIKDQGGSTLKTLADLELNDIRVSDSLLRLAGSGDVARRAIELSGKAFSDNTALAKEAGQRYETTASQIQIAKNRLTELGITVGNQLLPLLKGFSATVGAITGALNNMSPAAAKTVLVVGGLVAAIGPLAFGLGSIISLLAPGGALIVGLEALGAAVTVATGPIGLAVAAVAALAAGLVYLSNSSERTLRSYQDQKTATQELTTSVEPLLARYEELQSKTALTAGEQAELETIIQKVTTAIPSARGEIDAYGKTLSLNTKRTREFIAAQQQLTVSSARQSIESETEELQKREKVLRTLRERQEIYNRTGKVFVTSGGRAFYSDQTDDIVTFQKELVNATKAFDEQKNVVTDLRRTLGDFSSAGVQISSVINPAIGGLTKGFLGLGAAATTGLNAVKGAADKTGKALVTLKELEEQLKAALEQRYNDKLAGKDLTADDALIKRLRAQIAEFKQLPNTAKKALSEVERAFKQLRDNLRGLDGQVKLGIVSEGVEETTKRIAILETGLSRLAKVGVTSANRAFASFTQQLVTLRQSLDTGFDQLDGGKIFEGLRMPRTVKDTLDRDIQNILGDYKSQPLDLPVRLNFASMRGGGEGLALTNETITLNKALAEAAQGSVDFGATFDYTGAKIAAVSASLANLRAQGIDPTTVGFVESADGTGVYLRNISEVGEGVESLTDKFKRLTEQQALVETFKFGVASALSGIADSIGEAFGAIVTGSATIGDGLQFVFGSIISAIGDFMKTFGQQLIAIGIAKLALDNLFKSGAAGGIAAIAAGIGLVALGGVVSAVGKQAAGQLGSITGAGSAGTGPAAVAAPKPADFPKSQALKVEVDLKSSDDASSVLTKLLRVDQYRTLRKA</sequence>
<evidence type="ECO:0000313" key="6">
    <source>
        <dbReference type="Proteomes" id="UP000829925"/>
    </source>
</evidence>
<dbReference type="KEGG" id="haei:MUN82_08690"/>
<organism evidence="5 6">
    <name type="scientific">Hymenobacter aerilatus</name>
    <dbReference type="NCBI Taxonomy" id="2932251"/>
    <lineage>
        <taxon>Bacteria</taxon>
        <taxon>Pseudomonadati</taxon>
        <taxon>Bacteroidota</taxon>
        <taxon>Cytophagia</taxon>
        <taxon>Cytophagales</taxon>
        <taxon>Hymenobacteraceae</taxon>
        <taxon>Hymenobacter</taxon>
    </lineage>
</organism>
<dbReference type="EMBL" id="CP095053">
    <property type="protein sequence ID" value="UOR07159.1"/>
    <property type="molecule type" value="Genomic_DNA"/>
</dbReference>
<keyword evidence="3" id="KW-0812">Transmembrane</keyword>
<feature type="domain" description="Phage tail tape measure protein" evidence="4">
    <location>
        <begin position="217"/>
        <end position="410"/>
    </location>
</feature>
<evidence type="ECO:0000256" key="3">
    <source>
        <dbReference type="SAM" id="Phobius"/>
    </source>
</evidence>
<dbReference type="RefSeq" id="WP_245096698.1">
    <property type="nucleotide sequence ID" value="NZ_CP095053.1"/>
</dbReference>
<evidence type="ECO:0000256" key="2">
    <source>
        <dbReference type="SAM" id="Coils"/>
    </source>
</evidence>
<dbReference type="InterPro" id="IPR010090">
    <property type="entry name" value="Phage_tape_meas"/>
</dbReference>
<dbReference type="Pfam" id="PF10145">
    <property type="entry name" value="PhageMin_Tail"/>
    <property type="match status" value="1"/>
</dbReference>
<accession>A0A8T9T5N9</accession>
<proteinExistence type="predicted"/>
<dbReference type="PANTHER" id="PTHR37813:SF1">
    <property type="entry name" value="FELS-2 PROPHAGE PROTEIN"/>
    <property type="match status" value="1"/>
</dbReference>
<dbReference type="NCBIfam" id="TIGR01760">
    <property type="entry name" value="tape_meas_TP901"/>
    <property type="match status" value="1"/>
</dbReference>
<dbReference type="Proteomes" id="UP000829925">
    <property type="component" value="Chromosome"/>
</dbReference>
<keyword evidence="3" id="KW-0472">Membrane</keyword>
<feature type="coiled-coil region" evidence="2">
    <location>
        <begin position="804"/>
        <end position="831"/>
    </location>
</feature>